<dbReference type="Gene3D" id="3.90.550.10">
    <property type="entry name" value="Spore Coat Polysaccharide Biosynthesis Protein SpsA, Chain A"/>
    <property type="match status" value="1"/>
</dbReference>
<accession>W1YU31</accession>
<evidence type="ECO:0000313" key="6">
    <source>
        <dbReference type="EMBL" id="ETJ45987.1"/>
    </source>
</evidence>
<evidence type="ECO:0000256" key="1">
    <source>
        <dbReference type="ARBA" id="ARBA00012457"/>
    </source>
</evidence>
<dbReference type="InterPro" id="IPR050065">
    <property type="entry name" value="GlmU-like"/>
</dbReference>
<organism evidence="6">
    <name type="scientific">human gut metagenome</name>
    <dbReference type="NCBI Taxonomy" id="408170"/>
    <lineage>
        <taxon>unclassified sequences</taxon>
        <taxon>metagenomes</taxon>
        <taxon>organismal metagenomes</taxon>
    </lineage>
</organism>
<gene>
    <name evidence="6" type="ORF">Q604_UNBC00043G0001</name>
</gene>
<sequence>MLNNAMSVVILAAGKGTRMYSDLPKVLHTLAGKAMVQHVIDAANELGAA</sequence>
<dbReference type="Pfam" id="PF12804">
    <property type="entry name" value="NTP_transf_3"/>
    <property type="match status" value="1"/>
</dbReference>
<feature type="domain" description="MobA-like NTP transferase" evidence="5">
    <location>
        <begin position="8"/>
        <end position="47"/>
    </location>
</feature>
<comment type="catalytic activity">
    <reaction evidence="4">
        <text>N-acetyl-alpha-D-glucosamine 1-phosphate + UTP + H(+) = UDP-N-acetyl-alpha-D-glucosamine + diphosphate</text>
        <dbReference type="Rhea" id="RHEA:13509"/>
        <dbReference type="ChEBI" id="CHEBI:15378"/>
        <dbReference type="ChEBI" id="CHEBI:33019"/>
        <dbReference type="ChEBI" id="CHEBI:46398"/>
        <dbReference type="ChEBI" id="CHEBI:57705"/>
        <dbReference type="ChEBI" id="CHEBI:57776"/>
        <dbReference type="EC" id="2.7.7.23"/>
    </reaction>
</comment>
<comment type="caution">
    <text evidence="6">The sequence shown here is derived from an EMBL/GenBank/DDBJ whole genome shotgun (WGS) entry which is preliminary data.</text>
</comment>
<feature type="non-terminal residue" evidence="6">
    <location>
        <position position="49"/>
    </location>
</feature>
<dbReference type="GO" id="GO:0003977">
    <property type="term" value="F:UDP-N-acetylglucosamine diphosphorylase activity"/>
    <property type="evidence" value="ECO:0007669"/>
    <property type="project" value="UniProtKB-EC"/>
</dbReference>
<dbReference type="InterPro" id="IPR029044">
    <property type="entry name" value="Nucleotide-diphossugar_trans"/>
</dbReference>
<evidence type="ECO:0000256" key="4">
    <source>
        <dbReference type="ARBA" id="ARBA00048493"/>
    </source>
</evidence>
<dbReference type="PANTHER" id="PTHR43584:SF3">
    <property type="entry name" value="BIFUNCTIONAL PROTEIN GLMU"/>
    <property type="match status" value="1"/>
</dbReference>
<evidence type="ECO:0000259" key="5">
    <source>
        <dbReference type="Pfam" id="PF12804"/>
    </source>
</evidence>
<dbReference type="SUPFAM" id="SSF53448">
    <property type="entry name" value="Nucleotide-diphospho-sugar transferases"/>
    <property type="match status" value="1"/>
</dbReference>
<evidence type="ECO:0000256" key="2">
    <source>
        <dbReference type="ARBA" id="ARBA00022679"/>
    </source>
</evidence>
<keyword evidence="3" id="KW-0548">Nucleotidyltransferase</keyword>
<dbReference type="InterPro" id="IPR025877">
    <property type="entry name" value="MobA-like_NTP_Trfase"/>
</dbReference>
<proteinExistence type="predicted"/>
<reference evidence="6" key="1">
    <citation type="submission" date="2013-12" db="EMBL/GenBank/DDBJ databases">
        <title>A Varibaculum cambriense genome reconstructed from a premature infant gut community with otherwise low bacterial novelty that shifts toward anaerobic metabolism during the third week of life.</title>
        <authorList>
            <person name="Brown C.T."/>
            <person name="Sharon I."/>
            <person name="Thomas B.C."/>
            <person name="Castelle C.J."/>
            <person name="Morowitz M.J."/>
            <person name="Banfield J.F."/>
        </authorList>
    </citation>
    <scope>NUCLEOTIDE SEQUENCE</scope>
</reference>
<evidence type="ECO:0000256" key="3">
    <source>
        <dbReference type="ARBA" id="ARBA00022695"/>
    </source>
</evidence>
<dbReference type="AlphaFoldDB" id="W1YU31"/>
<protein>
    <recommendedName>
        <fullName evidence="1">UDP-N-acetylglucosamine diphosphorylase</fullName>
        <ecNumber evidence="1">2.7.7.23</ecNumber>
    </recommendedName>
</protein>
<keyword evidence="2" id="KW-0808">Transferase</keyword>
<dbReference type="EC" id="2.7.7.23" evidence="1"/>
<dbReference type="PANTHER" id="PTHR43584">
    <property type="entry name" value="NUCLEOTIDYL TRANSFERASE"/>
    <property type="match status" value="1"/>
</dbReference>
<name>W1YU31_9ZZZZ</name>
<dbReference type="EMBL" id="AZMM01000043">
    <property type="protein sequence ID" value="ETJ45987.1"/>
    <property type="molecule type" value="Genomic_DNA"/>
</dbReference>